<dbReference type="PANTHER" id="PTHR40257:SF1">
    <property type="entry name" value="DUF1330 DOMAIN-CONTAINING PROTEIN"/>
    <property type="match status" value="1"/>
</dbReference>
<organism evidence="1 2">
    <name type="scientific">Knufia peltigerae</name>
    <dbReference type="NCBI Taxonomy" id="1002370"/>
    <lineage>
        <taxon>Eukaryota</taxon>
        <taxon>Fungi</taxon>
        <taxon>Dikarya</taxon>
        <taxon>Ascomycota</taxon>
        <taxon>Pezizomycotina</taxon>
        <taxon>Eurotiomycetes</taxon>
        <taxon>Chaetothyriomycetidae</taxon>
        <taxon>Chaetothyriales</taxon>
        <taxon>Trichomeriaceae</taxon>
        <taxon>Knufia</taxon>
    </lineage>
</organism>
<comment type="caution">
    <text evidence="1">The sequence shown here is derived from an EMBL/GenBank/DDBJ whole genome shotgun (WGS) entry which is preliminary data.</text>
</comment>
<evidence type="ECO:0008006" key="3">
    <source>
        <dbReference type="Google" id="ProtNLM"/>
    </source>
</evidence>
<sequence>MANTNAEHYLGDLEAATKVIPADQPYVMMNLMKFKPHATYSADYQGPKLGAAPGREAYIQYKNMFVQRAGEMGLDVSIVFLGKAHTQIVAVPEEGESWDVVLLVKFASWAAFKSVLQDEKYNREIQPHRVAALQDFRSFSVTEMSDF</sequence>
<gene>
    <name evidence="1" type="ORF">H2204_005933</name>
</gene>
<dbReference type="EMBL" id="JAPDRN010000035">
    <property type="protein sequence ID" value="KAJ9634978.1"/>
    <property type="molecule type" value="Genomic_DNA"/>
</dbReference>
<proteinExistence type="predicted"/>
<accession>A0AA38Y4J4</accession>
<dbReference type="Gene3D" id="3.30.70.100">
    <property type="match status" value="1"/>
</dbReference>
<dbReference type="AlphaFoldDB" id="A0AA38Y4J4"/>
<evidence type="ECO:0000313" key="2">
    <source>
        <dbReference type="Proteomes" id="UP001172681"/>
    </source>
</evidence>
<dbReference type="Proteomes" id="UP001172681">
    <property type="component" value="Unassembled WGS sequence"/>
</dbReference>
<evidence type="ECO:0000313" key="1">
    <source>
        <dbReference type="EMBL" id="KAJ9634978.1"/>
    </source>
</evidence>
<name>A0AA38Y4J4_9EURO</name>
<keyword evidence="2" id="KW-1185">Reference proteome</keyword>
<protein>
    <recommendedName>
        <fullName evidence="3">DUF1330 domain-containing protein</fullName>
    </recommendedName>
</protein>
<dbReference type="PANTHER" id="PTHR40257">
    <property type="match status" value="1"/>
</dbReference>
<reference evidence="1" key="1">
    <citation type="submission" date="2022-10" db="EMBL/GenBank/DDBJ databases">
        <title>Culturing micro-colonial fungi from biological soil crusts in the Mojave desert and describing Neophaeococcomyces mojavensis, and introducing the new genera and species Taxawa tesnikishii.</title>
        <authorList>
            <person name="Kurbessoian T."/>
            <person name="Stajich J.E."/>
        </authorList>
    </citation>
    <scope>NUCLEOTIDE SEQUENCE</scope>
    <source>
        <strain evidence="1">TK_35</strain>
    </source>
</reference>